<proteinExistence type="inferred from homology"/>
<evidence type="ECO:0000313" key="3">
    <source>
        <dbReference type="EMBL" id="HGF34801.1"/>
    </source>
</evidence>
<organism evidence="3">
    <name type="scientific">Desulfobacca acetoxidans</name>
    <dbReference type="NCBI Taxonomy" id="60893"/>
    <lineage>
        <taxon>Bacteria</taxon>
        <taxon>Pseudomonadati</taxon>
        <taxon>Thermodesulfobacteriota</taxon>
        <taxon>Desulfobaccia</taxon>
        <taxon>Desulfobaccales</taxon>
        <taxon>Desulfobaccaceae</taxon>
        <taxon>Desulfobacca</taxon>
    </lineage>
</organism>
<dbReference type="EMBL" id="DTMF01000258">
    <property type="protein sequence ID" value="HGF34801.1"/>
    <property type="molecule type" value="Genomic_DNA"/>
</dbReference>
<dbReference type="Pfam" id="PF01370">
    <property type="entry name" value="Epimerase"/>
    <property type="match status" value="1"/>
</dbReference>
<evidence type="ECO:0000259" key="2">
    <source>
        <dbReference type="Pfam" id="PF01370"/>
    </source>
</evidence>
<dbReference type="AlphaFoldDB" id="A0A7C3V0N1"/>
<comment type="caution">
    <text evidence="3">The sequence shown here is derived from an EMBL/GenBank/DDBJ whole genome shotgun (WGS) entry which is preliminary data.</text>
</comment>
<dbReference type="InterPro" id="IPR001509">
    <property type="entry name" value="Epimerase_deHydtase"/>
</dbReference>
<dbReference type="Gene3D" id="3.90.25.10">
    <property type="entry name" value="UDP-galactose 4-epimerase, domain 1"/>
    <property type="match status" value="1"/>
</dbReference>
<name>A0A7C3V0N1_9BACT</name>
<protein>
    <submittedName>
        <fullName evidence="3">SDR family NAD(P)-dependent oxidoreductase</fullName>
    </submittedName>
</protein>
<accession>A0A7C3V0N1</accession>
<comment type="similarity">
    <text evidence="1">Belongs to the NAD(P)-dependent epimerase/dehydratase family.</text>
</comment>
<feature type="domain" description="NAD-dependent epimerase/dehydratase" evidence="2">
    <location>
        <begin position="12"/>
        <end position="252"/>
    </location>
</feature>
<dbReference type="Gene3D" id="3.40.50.720">
    <property type="entry name" value="NAD(P)-binding Rossmann-like Domain"/>
    <property type="match status" value="1"/>
</dbReference>
<sequence>MSDFSYFKDARVLITGGAGMIGSTLAHLLVEHGAEVTIVDAMLPEYGGNYFNLRNILEKIVLVKDDIRNQERLKDWVDGADFVFNLAAQVSYVDSNLDPLLDLDINCRGHLNLLMALSRYNRRAKVVFTSSRFVYGSINYNPVDENHPFNCLSVYGIHKLAGEKYYRFFHDAHGLDTVSVRITNPYGPRQQMKHSKYGIVNWFIRLGLEGKPLTVFGEGLQKRDYVFVEDLAAGILHCALSPKTSGQVYNLGSGVGTPFIDMVRLIAEVIPGTEIQHLPWPQDRYLVETGDFIADISKIKEATDWQPQIMIREGIEKTVAYYRQYREHYW</sequence>
<dbReference type="InterPro" id="IPR036291">
    <property type="entry name" value="NAD(P)-bd_dom_sf"/>
</dbReference>
<reference evidence="3" key="1">
    <citation type="journal article" date="2020" name="mSystems">
        <title>Genome- and Community-Level Interaction Insights into Carbon Utilization and Element Cycling Functions of Hydrothermarchaeota in Hydrothermal Sediment.</title>
        <authorList>
            <person name="Zhou Z."/>
            <person name="Liu Y."/>
            <person name="Xu W."/>
            <person name="Pan J."/>
            <person name="Luo Z.H."/>
            <person name="Li M."/>
        </authorList>
    </citation>
    <scope>NUCLEOTIDE SEQUENCE [LARGE SCALE GENOMIC DNA]</scope>
    <source>
        <strain evidence="3">SpSt-897</strain>
    </source>
</reference>
<dbReference type="SUPFAM" id="SSF51735">
    <property type="entry name" value="NAD(P)-binding Rossmann-fold domains"/>
    <property type="match status" value="1"/>
</dbReference>
<evidence type="ECO:0000256" key="1">
    <source>
        <dbReference type="ARBA" id="ARBA00007637"/>
    </source>
</evidence>
<dbReference type="PANTHER" id="PTHR43000">
    <property type="entry name" value="DTDP-D-GLUCOSE 4,6-DEHYDRATASE-RELATED"/>
    <property type="match status" value="1"/>
</dbReference>
<gene>
    <name evidence="3" type="ORF">ENW96_10505</name>
</gene>